<proteinExistence type="predicted"/>
<sequence length="112" mass="12735">MYLLVILWLLPQFMSSAHSASLTLDSKNILIKLQEAVRSYEYSSRATTDDSGKLLVWCMMDIHHKSDTLQQTKTTESLSSKPTQRGLQRRSNLLLATIMAMKTRTTMTLAKL</sequence>
<dbReference type="Proteomes" id="UP001642487">
    <property type="component" value="Chromosome 4"/>
</dbReference>
<reference evidence="2 3" key="1">
    <citation type="submission" date="2024-03" db="EMBL/GenBank/DDBJ databases">
        <authorList>
            <person name="Gkanogiannis A."/>
            <person name="Becerra Lopez-Lavalle L."/>
        </authorList>
    </citation>
    <scope>NUCLEOTIDE SEQUENCE [LARGE SCALE GENOMIC DNA]</scope>
</reference>
<dbReference type="EMBL" id="OZ021738">
    <property type="protein sequence ID" value="CAK9319614.1"/>
    <property type="molecule type" value="Genomic_DNA"/>
</dbReference>
<feature type="chain" id="PRO_5045627154" evidence="1">
    <location>
        <begin position="20"/>
        <end position="112"/>
    </location>
</feature>
<name>A0ABP0YGU4_9ROSI</name>
<feature type="signal peptide" evidence="1">
    <location>
        <begin position="1"/>
        <end position="19"/>
    </location>
</feature>
<gene>
    <name evidence="2" type="ORF">CITCOLO1_LOCUS11626</name>
</gene>
<keyword evidence="1" id="KW-0732">Signal</keyword>
<organism evidence="2 3">
    <name type="scientific">Citrullus colocynthis</name>
    <name type="common">colocynth</name>
    <dbReference type="NCBI Taxonomy" id="252529"/>
    <lineage>
        <taxon>Eukaryota</taxon>
        <taxon>Viridiplantae</taxon>
        <taxon>Streptophyta</taxon>
        <taxon>Embryophyta</taxon>
        <taxon>Tracheophyta</taxon>
        <taxon>Spermatophyta</taxon>
        <taxon>Magnoliopsida</taxon>
        <taxon>eudicotyledons</taxon>
        <taxon>Gunneridae</taxon>
        <taxon>Pentapetalae</taxon>
        <taxon>rosids</taxon>
        <taxon>fabids</taxon>
        <taxon>Cucurbitales</taxon>
        <taxon>Cucurbitaceae</taxon>
        <taxon>Benincaseae</taxon>
        <taxon>Citrullus</taxon>
    </lineage>
</organism>
<keyword evidence="3" id="KW-1185">Reference proteome</keyword>
<evidence type="ECO:0000313" key="3">
    <source>
        <dbReference type="Proteomes" id="UP001642487"/>
    </source>
</evidence>
<protein>
    <submittedName>
        <fullName evidence="2">Uncharacterized protein</fullName>
    </submittedName>
</protein>
<evidence type="ECO:0000313" key="2">
    <source>
        <dbReference type="EMBL" id="CAK9319614.1"/>
    </source>
</evidence>
<accession>A0ABP0YGU4</accession>
<evidence type="ECO:0000256" key="1">
    <source>
        <dbReference type="SAM" id="SignalP"/>
    </source>
</evidence>